<dbReference type="EMBL" id="LR031873">
    <property type="protein sequence ID" value="VDD15720.1"/>
    <property type="molecule type" value="Genomic_DNA"/>
</dbReference>
<name>A0A3P6CME4_BRAOL</name>
<gene>
    <name evidence="1" type="ORF">BOLC4T28303H</name>
</gene>
<evidence type="ECO:0000313" key="1">
    <source>
        <dbReference type="EMBL" id="VDD15720.1"/>
    </source>
</evidence>
<protein>
    <submittedName>
        <fullName evidence="1">Uncharacterized protein</fullName>
    </submittedName>
</protein>
<organism evidence="1">
    <name type="scientific">Brassica oleracea</name>
    <name type="common">Wild cabbage</name>
    <dbReference type="NCBI Taxonomy" id="3712"/>
    <lineage>
        <taxon>Eukaryota</taxon>
        <taxon>Viridiplantae</taxon>
        <taxon>Streptophyta</taxon>
        <taxon>Embryophyta</taxon>
        <taxon>Tracheophyta</taxon>
        <taxon>Spermatophyta</taxon>
        <taxon>Magnoliopsida</taxon>
        <taxon>eudicotyledons</taxon>
        <taxon>Gunneridae</taxon>
        <taxon>Pentapetalae</taxon>
        <taxon>rosids</taxon>
        <taxon>malvids</taxon>
        <taxon>Brassicales</taxon>
        <taxon>Brassicaceae</taxon>
        <taxon>Brassiceae</taxon>
        <taxon>Brassica</taxon>
    </lineage>
</organism>
<proteinExistence type="predicted"/>
<sequence>MITDAVNPLSASDHKRDAYGFSVRPQHVQRYREHVKIYQVLVSPRLF</sequence>
<accession>A0A3P6CME4</accession>
<reference evidence="1" key="1">
    <citation type="submission" date="2018-11" db="EMBL/GenBank/DDBJ databases">
        <authorList>
            <consortium name="Genoscope - CEA"/>
            <person name="William W."/>
        </authorList>
    </citation>
    <scope>NUCLEOTIDE SEQUENCE</scope>
</reference>
<dbReference type="AlphaFoldDB" id="A0A3P6CME4"/>